<evidence type="ECO:0000256" key="4">
    <source>
        <dbReference type="ARBA" id="ARBA00022692"/>
    </source>
</evidence>
<evidence type="ECO:0000256" key="3">
    <source>
        <dbReference type="ARBA" id="ARBA00008135"/>
    </source>
</evidence>
<dbReference type="Pfam" id="PF02936">
    <property type="entry name" value="COX4"/>
    <property type="match status" value="1"/>
</dbReference>
<evidence type="ECO:0000256" key="1">
    <source>
        <dbReference type="ARBA" id="ARBA00004434"/>
    </source>
</evidence>
<dbReference type="Proteomes" id="UP000250043">
    <property type="component" value="Unassembled WGS sequence"/>
</dbReference>
<keyword evidence="8" id="KW-0560">Oxidoreductase</keyword>
<dbReference type="InterPro" id="IPR004203">
    <property type="entry name" value="Cyt_c_oxidase_su4_fam"/>
</dbReference>
<proteinExistence type="inferred from homology"/>
<reference evidence="12 13" key="1">
    <citation type="submission" date="2016-07" db="EMBL/GenBank/DDBJ databases">
        <title>Draft genome of the white-rot fungus Obba rivulosa 3A-2.</title>
        <authorList>
            <consortium name="DOE Joint Genome Institute"/>
            <person name="Miettinen O."/>
            <person name="Riley R."/>
            <person name="Acob R."/>
            <person name="Barry K."/>
            <person name="Cullen D."/>
            <person name="De Vries R."/>
            <person name="Hainaut M."/>
            <person name="Hatakka A."/>
            <person name="Henrissat B."/>
            <person name="Hilden K."/>
            <person name="Kuo R."/>
            <person name="Labutti K."/>
            <person name="Lipzen A."/>
            <person name="Makela M.R."/>
            <person name="Sandor L."/>
            <person name="Spatafora J.W."/>
            <person name="Grigoriev I.V."/>
            <person name="Hibbett D.S."/>
        </authorList>
    </citation>
    <scope>NUCLEOTIDE SEQUENCE [LARGE SCALE GENOMIC DNA]</scope>
    <source>
        <strain evidence="12 13">3A-2</strain>
    </source>
</reference>
<dbReference type="PANTHER" id="PTHR10707">
    <property type="entry name" value="CYTOCHROME C OXIDASE SUBUNIT IV"/>
    <property type="match status" value="1"/>
</dbReference>
<name>A0A8E2AVE7_9APHY</name>
<dbReference type="AlphaFoldDB" id="A0A8E2AVE7"/>
<keyword evidence="6" id="KW-0809">Transit peptide</keyword>
<dbReference type="CDD" id="cd00922">
    <property type="entry name" value="Cyt_c_Oxidase_IV"/>
    <property type="match status" value="1"/>
</dbReference>
<sequence length="177" mass="19300">MQALRLARPRALPRPFLARSIAAASPAHATAAAPVAPHLPPEPIIPLSNVEAQWERLSPDEQLAVHQQLEELQKKDWKTLSIDEKKAAYYVAFGPHGPRAPTHKPGDTVKLLLGTLAGIAVAGGVFAWFRSRAPPPPRSLTKEWEEASNELAREQKMNPISGISSEGYKGKGFVTHK</sequence>
<evidence type="ECO:0000256" key="7">
    <source>
        <dbReference type="ARBA" id="ARBA00022989"/>
    </source>
</evidence>
<keyword evidence="5" id="KW-0999">Mitochondrion inner membrane</keyword>
<evidence type="ECO:0000256" key="9">
    <source>
        <dbReference type="ARBA" id="ARBA00023128"/>
    </source>
</evidence>
<comment type="subcellular location">
    <subcellularLocation>
        <location evidence="1">Mitochondrion inner membrane</location>
        <topology evidence="1">Single-pass membrane protein</topology>
    </subcellularLocation>
</comment>
<dbReference type="OrthoDB" id="186013at2759"/>
<dbReference type="PANTHER" id="PTHR10707:SF10">
    <property type="entry name" value="CYTOCHROME C OXIDASE SUBUNIT 4"/>
    <property type="match status" value="1"/>
</dbReference>
<evidence type="ECO:0000256" key="5">
    <source>
        <dbReference type="ARBA" id="ARBA00022792"/>
    </source>
</evidence>
<evidence type="ECO:0000256" key="11">
    <source>
        <dbReference type="SAM" id="Phobius"/>
    </source>
</evidence>
<dbReference type="GO" id="GO:0016491">
    <property type="term" value="F:oxidoreductase activity"/>
    <property type="evidence" value="ECO:0007669"/>
    <property type="project" value="UniProtKB-KW"/>
</dbReference>
<dbReference type="SUPFAM" id="SSF81406">
    <property type="entry name" value="Mitochondrial cytochrome c oxidase subunit IV"/>
    <property type="match status" value="1"/>
</dbReference>
<evidence type="ECO:0000256" key="6">
    <source>
        <dbReference type="ARBA" id="ARBA00022946"/>
    </source>
</evidence>
<dbReference type="EMBL" id="KV722443">
    <property type="protein sequence ID" value="OCH88817.1"/>
    <property type="molecule type" value="Genomic_DNA"/>
</dbReference>
<dbReference type="FunFam" id="1.10.442.10:FF:000002">
    <property type="entry name" value="Cytochrome c oxidase subunit V"/>
    <property type="match status" value="1"/>
</dbReference>
<dbReference type="Gene3D" id="1.10.442.10">
    <property type="entry name" value="Cytochrome c oxidase subunit IV"/>
    <property type="match status" value="1"/>
</dbReference>
<dbReference type="GO" id="GO:0005743">
    <property type="term" value="C:mitochondrial inner membrane"/>
    <property type="evidence" value="ECO:0007669"/>
    <property type="project" value="UniProtKB-SubCell"/>
</dbReference>
<evidence type="ECO:0000256" key="2">
    <source>
        <dbReference type="ARBA" id="ARBA00004673"/>
    </source>
</evidence>
<evidence type="ECO:0000313" key="12">
    <source>
        <dbReference type="EMBL" id="OCH88817.1"/>
    </source>
</evidence>
<evidence type="ECO:0000256" key="10">
    <source>
        <dbReference type="ARBA" id="ARBA00023136"/>
    </source>
</evidence>
<keyword evidence="13" id="KW-1185">Reference proteome</keyword>
<protein>
    <submittedName>
        <fullName evidence="12">Cytochrome c oxidase subunit IV</fullName>
    </submittedName>
</protein>
<keyword evidence="7 11" id="KW-1133">Transmembrane helix</keyword>
<accession>A0A8E2AVE7</accession>
<evidence type="ECO:0000256" key="8">
    <source>
        <dbReference type="ARBA" id="ARBA00023002"/>
    </source>
</evidence>
<organism evidence="12 13">
    <name type="scientific">Obba rivulosa</name>
    <dbReference type="NCBI Taxonomy" id="1052685"/>
    <lineage>
        <taxon>Eukaryota</taxon>
        <taxon>Fungi</taxon>
        <taxon>Dikarya</taxon>
        <taxon>Basidiomycota</taxon>
        <taxon>Agaricomycotina</taxon>
        <taxon>Agaricomycetes</taxon>
        <taxon>Polyporales</taxon>
        <taxon>Gelatoporiaceae</taxon>
        <taxon>Obba</taxon>
    </lineage>
</organism>
<gene>
    <name evidence="12" type="ORF">OBBRIDRAFT_733712</name>
</gene>
<comment type="similarity">
    <text evidence="3">Belongs to the cytochrome c oxidase IV family.</text>
</comment>
<evidence type="ECO:0000313" key="13">
    <source>
        <dbReference type="Proteomes" id="UP000250043"/>
    </source>
</evidence>
<feature type="transmembrane region" description="Helical" evidence="11">
    <location>
        <begin position="111"/>
        <end position="129"/>
    </location>
</feature>
<comment type="pathway">
    <text evidence="2">Energy metabolism; oxidative phosphorylation.</text>
</comment>
<dbReference type="GO" id="GO:0045277">
    <property type="term" value="C:respiratory chain complex IV"/>
    <property type="evidence" value="ECO:0007669"/>
    <property type="project" value="InterPro"/>
</dbReference>
<dbReference type="GO" id="GO:0006123">
    <property type="term" value="P:mitochondrial electron transport, cytochrome c to oxygen"/>
    <property type="evidence" value="ECO:0007669"/>
    <property type="project" value="InterPro"/>
</dbReference>
<dbReference type="InterPro" id="IPR036639">
    <property type="entry name" value="Cyt_c_oxidase_su4_sf"/>
</dbReference>
<keyword evidence="9" id="KW-0496">Mitochondrion</keyword>
<keyword evidence="4 11" id="KW-0812">Transmembrane</keyword>
<keyword evidence="10 11" id="KW-0472">Membrane</keyword>